<protein>
    <submittedName>
        <fullName evidence="1">Uncharacterized protein</fullName>
    </submittedName>
</protein>
<organism evidence="1">
    <name type="scientific">Rhizophora mucronata</name>
    <name type="common">Asiatic mangrove</name>
    <dbReference type="NCBI Taxonomy" id="61149"/>
    <lineage>
        <taxon>Eukaryota</taxon>
        <taxon>Viridiplantae</taxon>
        <taxon>Streptophyta</taxon>
        <taxon>Embryophyta</taxon>
        <taxon>Tracheophyta</taxon>
        <taxon>Spermatophyta</taxon>
        <taxon>Magnoliopsida</taxon>
        <taxon>eudicotyledons</taxon>
        <taxon>Gunneridae</taxon>
        <taxon>Pentapetalae</taxon>
        <taxon>rosids</taxon>
        <taxon>fabids</taxon>
        <taxon>Malpighiales</taxon>
        <taxon>Rhizophoraceae</taxon>
        <taxon>Rhizophora</taxon>
    </lineage>
</organism>
<dbReference type="EMBL" id="GGEC01081319">
    <property type="protein sequence ID" value="MBX61803.1"/>
    <property type="molecule type" value="Transcribed_RNA"/>
</dbReference>
<name>A0A2P2Q4D5_RHIMU</name>
<evidence type="ECO:0000313" key="1">
    <source>
        <dbReference type="EMBL" id="MBX61803.1"/>
    </source>
</evidence>
<reference evidence="1" key="1">
    <citation type="submission" date="2018-02" db="EMBL/GenBank/DDBJ databases">
        <title>Rhizophora mucronata_Transcriptome.</title>
        <authorList>
            <person name="Meera S.P."/>
            <person name="Sreeshan A."/>
            <person name="Augustine A."/>
        </authorList>
    </citation>
    <scope>NUCLEOTIDE SEQUENCE</scope>
    <source>
        <tissue evidence="1">Leaf</tissue>
    </source>
</reference>
<dbReference type="AlphaFoldDB" id="A0A2P2Q4D5"/>
<proteinExistence type="predicted"/>
<sequence length="41" mass="4501">MVNTENPVTLPMQYQAPPAICPDVKPNTILPTMIASISQFE</sequence>
<accession>A0A2P2Q4D5</accession>